<dbReference type="AlphaFoldDB" id="A7RUK0"/>
<dbReference type="PANTHER" id="PTHR15077">
    <property type="entry name" value="FAS-ASSOCIATING DEATH DOMAIN-CONTAINING PROTEIN FADD"/>
    <property type="match status" value="1"/>
</dbReference>
<dbReference type="InterPro" id="IPR016729">
    <property type="entry name" value="FADD"/>
</dbReference>
<dbReference type="FunFam" id="1.10.533.10:FF:000207">
    <property type="entry name" value="Predicted protein"/>
    <property type="match status" value="1"/>
</dbReference>
<feature type="domain" description="Protein kinase" evidence="3">
    <location>
        <begin position="322"/>
        <end position="410"/>
    </location>
</feature>
<dbReference type="Pfam" id="PF00069">
    <property type="entry name" value="Pkinase"/>
    <property type="match status" value="1"/>
</dbReference>
<evidence type="ECO:0000259" key="4">
    <source>
        <dbReference type="PROSITE" id="PS50017"/>
    </source>
</evidence>
<keyword evidence="7" id="KW-1185">Reference proteome</keyword>
<dbReference type="GO" id="GO:0005524">
    <property type="term" value="F:ATP binding"/>
    <property type="evidence" value="ECO:0007669"/>
    <property type="project" value="UniProtKB-UniRule"/>
</dbReference>
<dbReference type="Gene3D" id="3.30.200.20">
    <property type="entry name" value="Phosphorylase Kinase, domain 1"/>
    <property type="match status" value="1"/>
</dbReference>
<evidence type="ECO:0000256" key="1">
    <source>
        <dbReference type="PROSITE-ProRule" id="PRU10141"/>
    </source>
</evidence>
<organism evidence="6 7">
    <name type="scientific">Nematostella vectensis</name>
    <name type="common">Starlet sea anemone</name>
    <dbReference type="NCBI Taxonomy" id="45351"/>
    <lineage>
        <taxon>Eukaryota</taxon>
        <taxon>Metazoa</taxon>
        <taxon>Cnidaria</taxon>
        <taxon>Anthozoa</taxon>
        <taxon>Hexacorallia</taxon>
        <taxon>Actiniaria</taxon>
        <taxon>Edwardsiidae</taxon>
        <taxon>Nematostella</taxon>
    </lineage>
</organism>
<dbReference type="InterPro" id="IPR011009">
    <property type="entry name" value="Kinase-like_dom_sf"/>
</dbReference>
<keyword evidence="1" id="KW-0067">ATP-binding</keyword>
<evidence type="ECO:0000256" key="2">
    <source>
        <dbReference type="SAM" id="MobiDB-lite"/>
    </source>
</evidence>
<dbReference type="PROSITE" id="PS50011">
    <property type="entry name" value="PROTEIN_KINASE_DOM"/>
    <property type="match status" value="1"/>
</dbReference>
<feature type="domain" description="DED" evidence="5">
    <location>
        <begin position="3"/>
        <end position="81"/>
    </location>
</feature>
<evidence type="ECO:0000259" key="5">
    <source>
        <dbReference type="PROSITE" id="PS50168"/>
    </source>
</evidence>
<name>A7RUK0_NEMVE</name>
<evidence type="ECO:0000313" key="7">
    <source>
        <dbReference type="Proteomes" id="UP000001593"/>
    </source>
</evidence>
<evidence type="ECO:0000259" key="3">
    <source>
        <dbReference type="PROSITE" id="PS50011"/>
    </source>
</evidence>
<feature type="region of interest" description="Disordered" evidence="2">
    <location>
        <begin position="162"/>
        <end position="259"/>
    </location>
</feature>
<dbReference type="HOGENOM" id="CLU_671388_0_0_1"/>
<dbReference type="SMART" id="SM00005">
    <property type="entry name" value="DEATH"/>
    <property type="match status" value="1"/>
</dbReference>
<feature type="compositionally biased region" description="Polar residues" evidence="2">
    <location>
        <begin position="203"/>
        <end position="214"/>
    </location>
</feature>
<dbReference type="CDD" id="cd00045">
    <property type="entry name" value="DED"/>
    <property type="match status" value="1"/>
</dbReference>
<dbReference type="GO" id="GO:0045087">
    <property type="term" value="P:innate immune response"/>
    <property type="evidence" value="ECO:0007669"/>
    <property type="project" value="UniProtKB-ARBA"/>
</dbReference>
<sequence>MTNFRALLLKISDELTSENLSSMRFVCRDVIPAGRLEHFRRPIDMFVEFERLNRLDEKNRDFLASILVQIGRPDLRNLLLEITDSTGNVQQVYWKVLGRKLGLKENIIESIDVDYRRIQEKAYQMLLAWQRTMSKKATVQALMDGLARSGRRDLCEMTEEIMEKDEKQTKSQEFDLRSLQENLPKREPQEKDEPDSTGRGVQPRNSSWNSTPPSSLEREPLLRTNEESTGIPSTADGANVVSDSGHQASEGLSTPVQEMARGKRVLDKLGNYLDPEKYIVTDLLGTGGFGKASEGLSTPVQEMARGKRVLDKLGNYLDPEKYIVTDLLGTGGFGKVYLCMRKDDNKQLAVKLVDLGENDSVTKIKTDALLKEIKTLRTLNNPFIIKFCHSETEHNTLAMFMEYMPGVRSI</sequence>
<reference evidence="6 7" key="1">
    <citation type="journal article" date="2007" name="Science">
        <title>Sea anemone genome reveals ancestral eumetazoan gene repertoire and genomic organization.</title>
        <authorList>
            <person name="Putnam N.H."/>
            <person name="Srivastava M."/>
            <person name="Hellsten U."/>
            <person name="Dirks B."/>
            <person name="Chapman J."/>
            <person name="Salamov A."/>
            <person name="Terry A."/>
            <person name="Shapiro H."/>
            <person name="Lindquist E."/>
            <person name="Kapitonov V.V."/>
            <person name="Jurka J."/>
            <person name="Genikhovich G."/>
            <person name="Grigoriev I.V."/>
            <person name="Lucas S.M."/>
            <person name="Steele R.E."/>
            <person name="Finnerty J.R."/>
            <person name="Technau U."/>
            <person name="Martindale M.Q."/>
            <person name="Rokhsar D.S."/>
        </authorList>
    </citation>
    <scope>NUCLEOTIDE SEQUENCE [LARGE SCALE GENOMIC DNA]</scope>
    <source>
        <strain evidence="7">CH2 X CH6</strain>
    </source>
</reference>
<dbReference type="STRING" id="45351.A7RUK0"/>
<dbReference type="InParanoid" id="A7RUK0"/>
<dbReference type="CDD" id="cd01670">
    <property type="entry name" value="Death"/>
    <property type="match status" value="1"/>
</dbReference>
<dbReference type="InterPro" id="IPR001875">
    <property type="entry name" value="DED_dom"/>
</dbReference>
<feature type="binding site" evidence="1">
    <location>
        <position position="351"/>
    </location>
    <ligand>
        <name>ATP</name>
        <dbReference type="ChEBI" id="CHEBI:30616"/>
    </ligand>
</feature>
<dbReference type="EMBL" id="DS469540">
    <property type="protein sequence ID" value="EDO44917.1"/>
    <property type="molecule type" value="Genomic_DNA"/>
</dbReference>
<evidence type="ECO:0000313" key="6">
    <source>
        <dbReference type="EMBL" id="EDO44917.1"/>
    </source>
</evidence>
<dbReference type="PhylomeDB" id="A7RUK0"/>
<feature type="domain" description="Death" evidence="4">
    <location>
        <begin position="94"/>
        <end position="162"/>
    </location>
</feature>
<dbReference type="GO" id="GO:0042981">
    <property type="term" value="P:regulation of apoptotic process"/>
    <property type="evidence" value="ECO:0007669"/>
    <property type="project" value="InterPro"/>
</dbReference>
<dbReference type="GO" id="GO:0007165">
    <property type="term" value="P:signal transduction"/>
    <property type="evidence" value="ECO:0007669"/>
    <property type="project" value="InterPro"/>
</dbReference>
<dbReference type="Gene3D" id="1.10.533.10">
    <property type="entry name" value="Death Domain, Fas"/>
    <property type="match status" value="2"/>
</dbReference>
<gene>
    <name evidence="6" type="ORF">NEMVEDRAFT_v1g240796</name>
</gene>
<dbReference type="Pfam" id="PF00531">
    <property type="entry name" value="Death"/>
    <property type="match status" value="1"/>
</dbReference>
<feature type="compositionally biased region" description="Polar residues" evidence="2">
    <location>
        <begin position="241"/>
        <end position="256"/>
    </location>
</feature>
<dbReference type="PROSITE" id="PS50168">
    <property type="entry name" value="DED"/>
    <property type="match status" value="1"/>
</dbReference>
<dbReference type="eggNOG" id="KOG0198">
    <property type="taxonomic scope" value="Eukaryota"/>
</dbReference>
<dbReference type="SUPFAM" id="SSF56112">
    <property type="entry name" value="Protein kinase-like (PK-like)"/>
    <property type="match status" value="1"/>
</dbReference>
<dbReference type="PANTHER" id="PTHR15077:SF12">
    <property type="entry name" value="DEATH DOMAIN-CONTAINING PROTEIN"/>
    <property type="match status" value="1"/>
</dbReference>
<protein>
    <submittedName>
        <fullName evidence="6">Uncharacterized protein</fullName>
    </submittedName>
</protein>
<dbReference type="Pfam" id="PF01335">
    <property type="entry name" value="DED"/>
    <property type="match status" value="1"/>
</dbReference>
<dbReference type="InterPro" id="IPR011029">
    <property type="entry name" value="DEATH-like_dom_sf"/>
</dbReference>
<dbReference type="SUPFAM" id="SSF47986">
    <property type="entry name" value="DEATH domain"/>
    <property type="match status" value="2"/>
</dbReference>
<dbReference type="SMART" id="SM00031">
    <property type="entry name" value="DED"/>
    <property type="match status" value="1"/>
</dbReference>
<proteinExistence type="predicted"/>
<keyword evidence="1" id="KW-0547">Nucleotide-binding</keyword>
<dbReference type="PROSITE" id="PS00107">
    <property type="entry name" value="PROTEIN_KINASE_ATP"/>
    <property type="match status" value="1"/>
</dbReference>
<dbReference type="InterPro" id="IPR017441">
    <property type="entry name" value="Protein_kinase_ATP_BS"/>
</dbReference>
<dbReference type="GO" id="GO:0004672">
    <property type="term" value="F:protein kinase activity"/>
    <property type="evidence" value="ECO:0007669"/>
    <property type="project" value="InterPro"/>
</dbReference>
<dbReference type="Proteomes" id="UP000001593">
    <property type="component" value="Unassembled WGS sequence"/>
</dbReference>
<accession>A7RUK0</accession>
<feature type="compositionally biased region" description="Basic and acidic residues" evidence="2">
    <location>
        <begin position="164"/>
        <end position="196"/>
    </location>
</feature>
<dbReference type="InterPro" id="IPR000719">
    <property type="entry name" value="Prot_kinase_dom"/>
</dbReference>
<dbReference type="PROSITE" id="PS50017">
    <property type="entry name" value="DEATH_DOMAIN"/>
    <property type="match status" value="1"/>
</dbReference>
<feature type="compositionally biased region" description="Basic and acidic residues" evidence="2">
    <location>
        <begin position="216"/>
        <end position="226"/>
    </location>
</feature>
<dbReference type="InterPro" id="IPR000488">
    <property type="entry name" value="Death_dom"/>
</dbReference>